<evidence type="ECO:0000259" key="2">
    <source>
        <dbReference type="Pfam" id="PF11716"/>
    </source>
</evidence>
<dbReference type="EMBL" id="BSDT01000001">
    <property type="protein sequence ID" value="GLI43645.1"/>
    <property type="molecule type" value="Genomic_DNA"/>
</dbReference>
<feature type="domain" description="MDMPI C-terminal" evidence="1">
    <location>
        <begin position="141"/>
        <end position="239"/>
    </location>
</feature>
<dbReference type="SUPFAM" id="SSF109854">
    <property type="entry name" value="DinB/YfiT-like putative metalloenzymes"/>
    <property type="match status" value="1"/>
</dbReference>
<evidence type="ECO:0000259" key="1">
    <source>
        <dbReference type="Pfam" id="PF07398"/>
    </source>
</evidence>
<dbReference type="AlphaFoldDB" id="A0A9W6GB38"/>
<protein>
    <recommendedName>
        <fullName evidence="5">Maleylpyruvate isomerase family mycothiol-dependent enzyme</fullName>
    </recommendedName>
</protein>
<dbReference type="PANTHER" id="PTHR40758:SF1">
    <property type="entry name" value="CONSERVED PROTEIN"/>
    <property type="match status" value="1"/>
</dbReference>
<dbReference type="InterPro" id="IPR010872">
    <property type="entry name" value="MDMPI_C-term_domain"/>
</dbReference>
<dbReference type="InterPro" id="IPR017517">
    <property type="entry name" value="Maleyloyr_isom"/>
</dbReference>
<organism evidence="3 4">
    <name type="scientific">Glycomyces algeriensis</name>
    <dbReference type="NCBI Taxonomy" id="256037"/>
    <lineage>
        <taxon>Bacteria</taxon>
        <taxon>Bacillati</taxon>
        <taxon>Actinomycetota</taxon>
        <taxon>Actinomycetes</taxon>
        <taxon>Glycomycetales</taxon>
        <taxon>Glycomycetaceae</taxon>
        <taxon>Glycomyces</taxon>
    </lineage>
</organism>
<dbReference type="Pfam" id="PF11716">
    <property type="entry name" value="MDMPI_N"/>
    <property type="match status" value="1"/>
</dbReference>
<comment type="caution">
    <text evidence="3">The sequence shown here is derived from an EMBL/GenBank/DDBJ whole genome shotgun (WGS) entry which is preliminary data.</text>
</comment>
<dbReference type="Proteomes" id="UP001144313">
    <property type="component" value="Unassembled WGS sequence"/>
</dbReference>
<dbReference type="NCBIfam" id="TIGR03083">
    <property type="entry name" value="maleylpyruvate isomerase family mycothiol-dependent enzyme"/>
    <property type="match status" value="1"/>
</dbReference>
<proteinExistence type="predicted"/>
<dbReference type="RefSeq" id="WP_270116834.1">
    <property type="nucleotide sequence ID" value="NZ_BAAAOL010000017.1"/>
</dbReference>
<dbReference type="InterPro" id="IPR034660">
    <property type="entry name" value="DinB/YfiT-like"/>
</dbReference>
<evidence type="ECO:0008006" key="5">
    <source>
        <dbReference type="Google" id="ProtNLM"/>
    </source>
</evidence>
<dbReference type="GO" id="GO:0005886">
    <property type="term" value="C:plasma membrane"/>
    <property type="evidence" value="ECO:0007669"/>
    <property type="project" value="TreeGrafter"/>
</dbReference>
<reference evidence="3" key="1">
    <citation type="submission" date="2022-12" db="EMBL/GenBank/DDBJ databases">
        <title>Reference genome sequencing for broad-spectrum identification of bacterial and archaeal isolates by mass spectrometry.</title>
        <authorList>
            <person name="Sekiguchi Y."/>
            <person name="Tourlousse D.M."/>
        </authorList>
    </citation>
    <scope>NUCLEOTIDE SEQUENCE</scope>
    <source>
        <strain evidence="3">LLR39Z86</strain>
    </source>
</reference>
<name>A0A9W6GB38_9ACTN</name>
<keyword evidence="4" id="KW-1185">Reference proteome</keyword>
<dbReference type="GO" id="GO:0046872">
    <property type="term" value="F:metal ion binding"/>
    <property type="evidence" value="ECO:0007669"/>
    <property type="project" value="InterPro"/>
</dbReference>
<accession>A0A9W6GB38</accession>
<evidence type="ECO:0000313" key="4">
    <source>
        <dbReference type="Proteomes" id="UP001144313"/>
    </source>
</evidence>
<dbReference type="PANTHER" id="PTHR40758">
    <property type="entry name" value="CONSERVED PROTEIN"/>
    <property type="match status" value="1"/>
</dbReference>
<evidence type="ECO:0000313" key="3">
    <source>
        <dbReference type="EMBL" id="GLI43645.1"/>
    </source>
</evidence>
<dbReference type="InterPro" id="IPR024344">
    <property type="entry name" value="MDMPI_metal-binding"/>
</dbReference>
<sequence>MDFPALRAHLVAEAALLRTAAAAAAPGARVPTCPAWTVADLLDHVTDTYDHKIQSMRLLKDPGDDYRIDRPGTPADRFDAALADLLAEFDDRGPDSLAHTWYGPDQTVGFWIRRMAHETLVHRADAELAAGTPISPVDAALAADGIDEMLTVMLAWGSRAYRDHVAAPLAGNDGLAIALDTGAQSWTARVEAGTVTVADGTAPDAPAHVRADAGTIMLWMWRRVPVESLAVTGDSARAAAFYDLLEAFAQ</sequence>
<gene>
    <name evidence="3" type="ORF">GALLR39Z86_34950</name>
</gene>
<feature type="domain" description="Mycothiol-dependent maleylpyruvate isomerase metal-binding" evidence="2">
    <location>
        <begin position="10"/>
        <end position="126"/>
    </location>
</feature>
<dbReference type="Pfam" id="PF07398">
    <property type="entry name" value="MDMPI_C"/>
    <property type="match status" value="1"/>
</dbReference>